<name>A0A2U1PXT3_ARTAN</name>
<accession>A0A2U1PXT3</accession>
<protein>
    <submittedName>
        <fullName evidence="5">Sesquiterpene synthase 4</fullName>
    </submittedName>
</protein>
<sequence length="157" mass="18337">MATQKEEVIRPLANYKPSIWGDQFLIYDEQEEQPEVEQMIEDLKEEVKKQIQVALDDSKEHTNLLKLVGAIQRLGIAYYFDKEIGHALKHIYDTYGDDWNGGRISLWFRLLRQQGFYHYYTKISFGTVLKAFSYGFKTVPITSAPKNKMCFGTVFKP</sequence>
<dbReference type="EMBL" id="PKPP01000621">
    <property type="protein sequence ID" value="PWA90545.1"/>
    <property type="molecule type" value="Genomic_DNA"/>
</dbReference>
<evidence type="ECO:0000313" key="5">
    <source>
        <dbReference type="EMBL" id="PWA90545.1"/>
    </source>
</evidence>
<dbReference type="Gene3D" id="1.50.10.130">
    <property type="entry name" value="Terpene synthase, N-terminal domain"/>
    <property type="match status" value="1"/>
</dbReference>
<dbReference type="SUPFAM" id="SSF48239">
    <property type="entry name" value="Terpenoid cyclases/Protein prenyltransferases"/>
    <property type="match status" value="1"/>
</dbReference>
<proteinExistence type="predicted"/>
<evidence type="ECO:0000256" key="2">
    <source>
        <dbReference type="ARBA" id="ARBA00022842"/>
    </source>
</evidence>
<evidence type="ECO:0000313" key="6">
    <source>
        <dbReference type="Proteomes" id="UP000245207"/>
    </source>
</evidence>
<keyword evidence="2" id="KW-0460">Magnesium</keyword>
<dbReference type="STRING" id="35608.A0A2U1PXT3"/>
<reference evidence="5 6" key="1">
    <citation type="journal article" date="2018" name="Mol. Plant">
        <title>The genome of Artemisia annua provides insight into the evolution of Asteraceae family and artemisinin biosynthesis.</title>
        <authorList>
            <person name="Shen Q."/>
            <person name="Zhang L."/>
            <person name="Liao Z."/>
            <person name="Wang S."/>
            <person name="Yan T."/>
            <person name="Shi P."/>
            <person name="Liu M."/>
            <person name="Fu X."/>
            <person name="Pan Q."/>
            <person name="Wang Y."/>
            <person name="Lv Z."/>
            <person name="Lu X."/>
            <person name="Zhang F."/>
            <person name="Jiang W."/>
            <person name="Ma Y."/>
            <person name="Chen M."/>
            <person name="Hao X."/>
            <person name="Li L."/>
            <person name="Tang Y."/>
            <person name="Lv G."/>
            <person name="Zhou Y."/>
            <person name="Sun X."/>
            <person name="Brodelius P.E."/>
            <person name="Rose J.K.C."/>
            <person name="Tang K."/>
        </authorList>
    </citation>
    <scope>NUCLEOTIDE SEQUENCE [LARGE SCALE GENOMIC DNA]</scope>
    <source>
        <strain evidence="6">cv. Huhao1</strain>
        <tissue evidence="5">Leaf</tissue>
    </source>
</reference>
<dbReference type="InterPro" id="IPR008930">
    <property type="entry name" value="Terpenoid_cyclase/PrenylTrfase"/>
</dbReference>
<dbReference type="PANTHER" id="PTHR31225">
    <property type="entry name" value="OS04G0344100 PROTEIN-RELATED"/>
    <property type="match status" value="1"/>
</dbReference>
<dbReference type="PANTHER" id="PTHR31225:SF196">
    <property type="entry name" value="TERPENOID CYCLASES_PROTEIN PRENYLTRANSFERASE ALPHA-ALPHA TOROID-RELATED"/>
    <property type="match status" value="1"/>
</dbReference>
<dbReference type="GO" id="GO:0010333">
    <property type="term" value="F:terpene synthase activity"/>
    <property type="evidence" value="ECO:0007669"/>
    <property type="project" value="InterPro"/>
</dbReference>
<dbReference type="AlphaFoldDB" id="A0A2U1PXT3"/>
<keyword evidence="3" id="KW-0456">Lyase</keyword>
<dbReference type="InterPro" id="IPR001906">
    <property type="entry name" value="Terpene_synth_N"/>
</dbReference>
<evidence type="ECO:0000259" key="4">
    <source>
        <dbReference type="Pfam" id="PF01397"/>
    </source>
</evidence>
<feature type="domain" description="Terpene synthase N-terminal" evidence="4">
    <location>
        <begin position="19"/>
        <end position="117"/>
    </location>
</feature>
<keyword evidence="6" id="KW-1185">Reference proteome</keyword>
<dbReference type="OrthoDB" id="1877784at2759"/>
<dbReference type="InterPro" id="IPR036965">
    <property type="entry name" value="Terpene_synth_N_sf"/>
</dbReference>
<gene>
    <name evidence="5" type="ORF">CTI12_AA087260</name>
</gene>
<dbReference type="InterPro" id="IPR050148">
    <property type="entry name" value="Terpene_synthase-like"/>
</dbReference>
<dbReference type="Proteomes" id="UP000245207">
    <property type="component" value="Unassembled WGS sequence"/>
</dbReference>
<evidence type="ECO:0000256" key="3">
    <source>
        <dbReference type="ARBA" id="ARBA00023239"/>
    </source>
</evidence>
<comment type="cofactor">
    <cofactor evidence="1">
        <name>Mg(2+)</name>
        <dbReference type="ChEBI" id="CHEBI:18420"/>
    </cofactor>
</comment>
<comment type="caution">
    <text evidence="5">The sequence shown here is derived from an EMBL/GenBank/DDBJ whole genome shotgun (WGS) entry which is preliminary data.</text>
</comment>
<organism evidence="5 6">
    <name type="scientific">Artemisia annua</name>
    <name type="common">Sweet wormwood</name>
    <dbReference type="NCBI Taxonomy" id="35608"/>
    <lineage>
        <taxon>Eukaryota</taxon>
        <taxon>Viridiplantae</taxon>
        <taxon>Streptophyta</taxon>
        <taxon>Embryophyta</taxon>
        <taxon>Tracheophyta</taxon>
        <taxon>Spermatophyta</taxon>
        <taxon>Magnoliopsida</taxon>
        <taxon>eudicotyledons</taxon>
        <taxon>Gunneridae</taxon>
        <taxon>Pentapetalae</taxon>
        <taxon>asterids</taxon>
        <taxon>campanulids</taxon>
        <taxon>Asterales</taxon>
        <taxon>Asteraceae</taxon>
        <taxon>Asteroideae</taxon>
        <taxon>Anthemideae</taxon>
        <taxon>Artemisiinae</taxon>
        <taxon>Artemisia</taxon>
    </lineage>
</organism>
<dbReference type="GO" id="GO:0016114">
    <property type="term" value="P:terpenoid biosynthetic process"/>
    <property type="evidence" value="ECO:0007669"/>
    <property type="project" value="InterPro"/>
</dbReference>
<evidence type="ECO:0000256" key="1">
    <source>
        <dbReference type="ARBA" id="ARBA00001946"/>
    </source>
</evidence>
<dbReference type="Pfam" id="PF01397">
    <property type="entry name" value="Terpene_synth"/>
    <property type="match status" value="1"/>
</dbReference>